<reference evidence="1 2" key="1">
    <citation type="submission" date="2015-04" db="EMBL/GenBank/DDBJ databases">
        <authorList>
            <person name="Syromyatnikov M.Y."/>
            <person name="Popov V.N."/>
        </authorList>
    </citation>
    <scope>NUCLEOTIDE SEQUENCE [LARGE SCALE GENOMIC DNA]</scope>
</reference>
<sequence>MTTHFYVVEKILNLKSILQDSVKILTPRAINGAENMKIIVMLSHHFFIEFIDEGKINSK</sequence>
<dbReference type="AlphaFoldDB" id="A0A1J1J2V3"/>
<dbReference type="EMBL" id="CVRI01000065">
    <property type="protein sequence ID" value="CRL05782.1"/>
    <property type="molecule type" value="Genomic_DNA"/>
</dbReference>
<gene>
    <name evidence="1" type="ORF">CLUMA_CG018810</name>
</gene>
<evidence type="ECO:0000313" key="2">
    <source>
        <dbReference type="Proteomes" id="UP000183832"/>
    </source>
</evidence>
<name>A0A1J1J2V3_9DIPT</name>
<dbReference type="Proteomes" id="UP000183832">
    <property type="component" value="Unassembled WGS sequence"/>
</dbReference>
<organism evidence="1 2">
    <name type="scientific">Clunio marinus</name>
    <dbReference type="NCBI Taxonomy" id="568069"/>
    <lineage>
        <taxon>Eukaryota</taxon>
        <taxon>Metazoa</taxon>
        <taxon>Ecdysozoa</taxon>
        <taxon>Arthropoda</taxon>
        <taxon>Hexapoda</taxon>
        <taxon>Insecta</taxon>
        <taxon>Pterygota</taxon>
        <taxon>Neoptera</taxon>
        <taxon>Endopterygota</taxon>
        <taxon>Diptera</taxon>
        <taxon>Nematocera</taxon>
        <taxon>Chironomoidea</taxon>
        <taxon>Chironomidae</taxon>
        <taxon>Clunio</taxon>
    </lineage>
</organism>
<protein>
    <submittedName>
        <fullName evidence="1">CLUMA_CG018810, isoform A</fullName>
    </submittedName>
</protein>
<keyword evidence="2" id="KW-1185">Reference proteome</keyword>
<proteinExistence type="predicted"/>
<accession>A0A1J1J2V3</accession>
<evidence type="ECO:0000313" key="1">
    <source>
        <dbReference type="EMBL" id="CRL05782.1"/>
    </source>
</evidence>